<protein>
    <recommendedName>
        <fullName evidence="5">DUF4439 domain-containing protein</fullName>
    </recommendedName>
</protein>
<dbReference type="EMBL" id="REFW01000002">
    <property type="protein sequence ID" value="RMB59776.1"/>
    <property type="molecule type" value="Genomic_DNA"/>
</dbReference>
<dbReference type="InterPro" id="IPR012347">
    <property type="entry name" value="Ferritin-like"/>
</dbReference>
<dbReference type="RefSeq" id="WP_147454067.1">
    <property type="nucleotide sequence ID" value="NZ_REFW01000002.1"/>
</dbReference>
<feature type="signal peptide" evidence="2">
    <location>
        <begin position="1"/>
        <end position="28"/>
    </location>
</feature>
<evidence type="ECO:0000256" key="2">
    <source>
        <dbReference type="SAM" id="SignalP"/>
    </source>
</evidence>
<feature type="chain" id="PRO_5038947820" description="DUF4439 domain-containing protein" evidence="2">
    <location>
        <begin position="29"/>
        <end position="319"/>
    </location>
</feature>
<evidence type="ECO:0000313" key="3">
    <source>
        <dbReference type="EMBL" id="RMB59776.1"/>
    </source>
</evidence>
<keyword evidence="4" id="KW-1185">Reference proteome</keyword>
<accession>A0A3M0GR73</accession>
<gene>
    <name evidence="3" type="ORF">EAX62_08490</name>
</gene>
<dbReference type="Gene3D" id="1.20.1260.10">
    <property type="match status" value="1"/>
</dbReference>
<comment type="caution">
    <text evidence="3">The sequence shown here is derived from an EMBL/GenBank/DDBJ whole genome shotgun (WGS) entry which is preliminary data.</text>
</comment>
<dbReference type="OrthoDB" id="3727294at2"/>
<keyword evidence="2" id="KW-0732">Signal</keyword>
<evidence type="ECO:0008006" key="5">
    <source>
        <dbReference type="Google" id="ProtNLM"/>
    </source>
</evidence>
<evidence type="ECO:0000313" key="4">
    <source>
        <dbReference type="Proteomes" id="UP000275256"/>
    </source>
</evidence>
<dbReference type="AlphaFoldDB" id="A0A3M0GR73"/>
<reference evidence="3 4" key="1">
    <citation type="submission" date="2018-10" db="EMBL/GenBank/DDBJ databases">
        <title>Tessaracoccus antarcticuss sp. nov., isolated from sediment.</title>
        <authorList>
            <person name="Zhou L.Y."/>
            <person name="Du Z.J."/>
        </authorList>
    </citation>
    <scope>NUCLEOTIDE SEQUENCE [LARGE SCALE GENOMIC DNA]</scope>
    <source>
        <strain evidence="3 4">JDX10</strain>
    </source>
</reference>
<sequence length="319" mass="32261">MHATRRSLLQLPLLAALAGCTTSPVVQGSPGPAAEPIAPTRTSQAAAAADWVAGFAALIGDATLTAASWGATPQHLAWLDAVAKQSSAHGSRVESEDPVTGGTVDFPPASPTPAQPATAATPADVVALLTARVAEGSPVLQAAIATAGSGAERLLYASIATASAASLRPDLPPAEGGAEPAPFADPDVSASLALALGHVLALVRALEVGLGRLSRKDPLLDAGTLRLDGARALRNQLLAAITGDAPEGGTWELPNAMSTPAEIRSAWSALEANVLDAIGVVVAADTTSAATWLTAMLAQVQWVHQWGGRLPNWPGWVAR</sequence>
<name>A0A3M0GR73_9ACTN</name>
<organism evidence="3 4">
    <name type="scientific">Tessaracoccus antarcticus</name>
    <dbReference type="NCBI Taxonomy" id="2479848"/>
    <lineage>
        <taxon>Bacteria</taxon>
        <taxon>Bacillati</taxon>
        <taxon>Actinomycetota</taxon>
        <taxon>Actinomycetes</taxon>
        <taxon>Propionibacteriales</taxon>
        <taxon>Propionibacteriaceae</taxon>
        <taxon>Tessaracoccus</taxon>
    </lineage>
</organism>
<dbReference type="Proteomes" id="UP000275256">
    <property type="component" value="Unassembled WGS sequence"/>
</dbReference>
<proteinExistence type="predicted"/>
<dbReference type="PROSITE" id="PS51257">
    <property type="entry name" value="PROKAR_LIPOPROTEIN"/>
    <property type="match status" value="1"/>
</dbReference>
<evidence type="ECO:0000256" key="1">
    <source>
        <dbReference type="SAM" id="MobiDB-lite"/>
    </source>
</evidence>
<feature type="region of interest" description="Disordered" evidence="1">
    <location>
        <begin position="89"/>
        <end position="118"/>
    </location>
</feature>